<organism>
    <name type="scientific">Serpula lacrymans var. lacrymans (strain S7.9)</name>
    <name type="common">Dry rot fungus</name>
    <dbReference type="NCBI Taxonomy" id="578457"/>
    <lineage>
        <taxon>Eukaryota</taxon>
        <taxon>Fungi</taxon>
        <taxon>Dikarya</taxon>
        <taxon>Basidiomycota</taxon>
        <taxon>Agaricomycotina</taxon>
        <taxon>Agaricomycetes</taxon>
        <taxon>Agaricomycetidae</taxon>
        <taxon>Boletales</taxon>
        <taxon>Coniophorineae</taxon>
        <taxon>Serpulaceae</taxon>
        <taxon>Serpula</taxon>
    </lineage>
</organism>
<proteinExistence type="predicted"/>
<gene>
    <name evidence="2" type="ORF">SERLADRAFT_455727</name>
</gene>
<dbReference type="RefSeq" id="XP_007312970.1">
    <property type="nucleotide sequence ID" value="XM_007312908.1"/>
</dbReference>
<evidence type="ECO:0000313" key="2">
    <source>
        <dbReference type="EMBL" id="EGO31086.1"/>
    </source>
</evidence>
<dbReference type="Proteomes" id="UP000008064">
    <property type="component" value="Unassembled WGS sequence"/>
</dbReference>
<reference evidence="2" key="1">
    <citation type="submission" date="2011-04" db="EMBL/GenBank/DDBJ databases">
        <title>Evolution of plant cell wall degrading machinery underlies the functional diversity of forest fungi.</title>
        <authorList>
            <consortium name="US DOE Joint Genome Institute (JGI-PGF)"/>
            <person name="Eastwood D.C."/>
            <person name="Floudas D."/>
            <person name="Binder M."/>
            <person name="Majcherczyk A."/>
            <person name="Schneider P."/>
            <person name="Aerts A."/>
            <person name="Asiegbu F.O."/>
            <person name="Baker S.E."/>
            <person name="Barry K."/>
            <person name="Bendiksby M."/>
            <person name="Blumentritt M."/>
            <person name="Coutinho P.M."/>
            <person name="Cullen D."/>
            <person name="Cullen D."/>
            <person name="Gathman A."/>
            <person name="Goodell B."/>
            <person name="Henrissat B."/>
            <person name="Ihrmark K."/>
            <person name="Kauserud H."/>
            <person name="Kohler A."/>
            <person name="LaButti K."/>
            <person name="Lapidus A."/>
            <person name="Lavin J.L."/>
            <person name="Lee Y.-H."/>
            <person name="Lindquist E."/>
            <person name="Lilly W."/>
            <person name="Lucas S."/>
            <person name="Morin E."/>
            <person name="Murat C."/>
            <person name="Oguiza J.A."/>
            <person name="Park J."/>
            <person name="Pisabarro A.G."/>
            <person name="Riley R."/>
            <person name="Rosling A."/>
            <person name="Salamov A."/>
            <person name="Schmidt O."/>
            <person name="Schmutz J."/>
            <person name="Skrede I."/>
            <person name="Stenlid J."/>
            <person name="Wiebenga A."/>
            <person name="Xie X."/>
            <person name="Kues U."/>
            <person name="Hibbett D.S."/>
            <person name="Hoffmeister D."/>
            <person name="Hogberg N."/>
            <person name="Martin F."/>
            <person name="Grigoriev I.V."/>
            <person name="Watkinson S.C."/>
        </authorList>
    </citation>
    <scope>NUCLEOTIDE SEQUENCE</scope>
    <source>
        <strain evidence="2">S7.9</strain>
    </source>
</reference>
<name>F8NET8_SERL9</name>
<evidence type="ECO:0000256" key="1">
    <source>
        <dbReference type="SAM" id="MobiDB-lite"/>
    </source>
</evidence>
<protein>
    <submittedName>
        <fullName evidence="2">Uncharacterized protein</fullName>
    </submittedName>
</protein>
<dbReference type="HOGENOM" id="CLU_2347986_0_0_1"/>
<dbReference type="GeneID" id="18817205"/>
<feature type="region of interest" description="Disordered" evidence="1">
    <location>
        <begin position="78"/>
        <end position="97"/>
    </location>
</feature>
<dbReference type="KEGG" id="sla:SERLADRAFT_455727"/>
<sequence>MTWRRNFDCEVYVEELKAEVDIEDGVGERRYWSENDAEVEELGKLEETERKEGEGCIAGRGVDTPSAFASFARRCGGKGDRGGAHPGRGLLAGLAEY</sequence>
<dbReference type="EMBL" id="GL945428">
    <property type="protein sequence ID" value="EGO31086.1"/>
    <property type="molecule type" value="Genomic_DNA"/>
</dbReference>
<accession>F8NET8</accession>
<dbReference type="AlphaFoldDB" id="F8NET8"/>